<dbReference type="Proteomes" id="UP001210865">
    <property type="component" value="Chromosome"/>
</dbReference>
<dbReference type="PANTHER" id="PTHR42812">
    <property type="entry name" value="BETA-XYLOSIDASE"/>
    <property type="match status" value="1"/>
</dbReference>
<proteinExistence type="inferred from homology"/>
<name>A0ABY7NJ48_9SPHN</name>
<dbReference type="Gene3D" id="2.115.10.20">
    <property type="entry name" value="Glycosyl hydrolase domain, family 43"/>
    <property type="match status" value="1"/>
</dbReference>
<organism evidence="7 8">
    <name type="scientific">Sphingomonas abietis</name>
    <dbReference type="NCBI Taxonomy" id="3012344"/>
    <lineage>
        <taxon>Bacteria</taxon>
        <taxon>Pseudomonadati</taxon>
        <taxon>Pseudomonadota</taxon>
        <taxon>Alphaproteobacteria</taxon>
        <taxon>Sphingomonadales</taxon>
        <taxon>Sphingomonadaceae</taxon>
        <taxon>Sphingomonas</taxon>
    </lineage>
</organism>
<gene>
    <name evidence="7" type="ORF">PBT88_15385</name>
</gene>
<evidence type="ECO:0000259" key="6">
    <source>
        <dbReference type="Pfam" id="PF17851"/>
    </source>
</evidence>
<dbReference type="InterPro" id="IPR006710">
    <property type="entry name" value="Glyco_hydro_43"/>
</dbReference>
<dbReference type="EMBL" id="CP115174">
    <property type="protein sequence ID" value="WBO21551.1"/>
    <property type="molecule type" value="Genomic_DNA"/>
</dbReference>
<dbReference type="PANTHER" id="PTHR42812:SF2">
    <property type="entry name" value="XYLOSIDASE_ARABINOSIDASE"/>
    <property type="match status" value="1"/>
</dbReference>
<reference evidence="7 8" key="1">
    <citation type="submission" date="2022-12" db="EMBL/GenBank/DDBJ databases">
        <title>Sphingomonas abieness sp. nov., an endophytic bacterium isolated from Abies koreana.</title>
        <authorList>
            <person name="Jiang L."/>
            <person name="Lee J."/>
        </authorList>
    </citation>
    <scope>NUCLEOTIDE SEQUENCE [LARGE SCALE GENOMIC DNA]</scope>
    <source>
        <strain evidence="8">PAMB 00755</strain>
    </source>
</reference>
<keyword evidence="5" id="KW-0732">Signal</keyword>
<evidence type="ECO:0000313" key="8">
    <source>
        <dbReference type="Proteomes" id="UP001210865"/>
    </source>
</evidence>
<feature type="chain" id="PRO_5046251144" evidence="5">
    <location>
        <begin position="23"/>
        <end position="544"/>
    </location>
</feature>
<sequence>MSFSRRSALATMLAGTAAASRATGMRSAAATPPAPGRGADGQRIADLGDGTFINPIMAGDHPDPTILKDGGTYYMTFSSFLSYPGLVIWRSTDLVNWHPVGPALHQRIGTVWAVDLVRHEGRYFLYIPAAQDGEEWRIYAIWADRIEGPWSDPVDLGIRGCIDPCHVVGEDGKRYLFTNGVRRVRLADDGLSTIGAVEPAYAPWRYPDDWIVENFAPEGPKLLRHGDYFYLVTAVGGTAGPATGHMVIAARSRSIHGPWEDCPHNPIVRTRSIEEPWWSRGHATLVEGPAGDWWMVYHGYENGFRTLGRQTLLQPVDWTDDGWFRASGGCLSTPIAKPKEGRSGPSAPALSDDFSADRMGVQWSFHEPGPNEAARLQRGRQGAVLEGRGTGPADTAPLTCIVRDRCYQAEISIDLLGDAEAGLLLFYNHKAFVGIGFTPEAVKLFEYSDELSWARKRHDARTLRLRVRNDEHVVTYHYSYDEGRTWMRHDTRMEVSGLHHNVFGGFLSLKIALYAVGTGSVRLRDFHYDGNPAPVIETKLDSFG</sequence>
<dbReference type="SUPFAM" id="SSF49899">
    <property type="entry name" value="Concanavalin A-like lectins/glucanases"/>
    <property type="match status" value="1"/>
</dbReference>
<feature type="domain" description="Beta-xylosidase C-terminal Concanavalin A-like" evidence="6">
    <location>
        <begin position="351"/>
        <end position="520"/>
    </location>
</feature>
<dbReference type="InterPro" id="IPR013320">
    <property type="entry name" value="ConA-like_dom_sf"/>
</dbReference>
<dbReference type="RefSeq" id="WP_270076200.1">
    <property type="nucleotide sequence ID" value="NZ_CP115174.1"/>
</dbReference>
<protein>
    <submittedName>
        <fullName evidence="7">Family 43 glycosylhydrolase</fullName>
    </submittedName>
</protein>
<evidence type="ECO:0000256" key="1">
    <source>
        <dbReference type="ARBA" id="ARBA00009865"/>
    </source>
</evidence>
<accession>A0ABY7NJ48</accession>
<keyword evidence="8" id="KW-1185">Reference proteome</keyword>
<dbReference type="CDD" id="cd09002">
    <property type="entry name" value="GH43_XYL-like"/>
    <property type="match status" value="1"/>
</dbReference>
<evidence type="ECO:0000256" key="5">
    <source>
        <dbReference type="SAM" id="SignalP"/>
    </source>
</evidence>
<dbReference type="SUPFAM" id="SSF75005">
    <property type="entry name" value="Arabinanase/levansucrase/invertase"/>
    <property type="match status" value="1"/>
</dbReference>
<evidence type="ECO:0000256" key="4">
    <source>
        <dbReference type="RuleBase" id="RU361187"/>
    </source>
</evidence>
<dbReference type="InterPro" id="IPR051795">
    <property type="entry name" value="Glycosyl_Hydrlase_43"/>
</dbReference>
<dbReference type="InterPro" id="IPR023296">
    <property type="entry name" value="Glyco_hydro_beta-prop_sf"/>
</dbReference>
<keyword evidence="3 4" id="KW-0326">Glycosidase</keyword>
<dbReference type="Pfam" id="PF17851">
    <property type="entry name" value="GH43_C2"/>
    <property type="match status" value="1"/>
</dbReference>
<keyword evidence="2 4" id="KW-0378">Hydrolase</keyword>
<evidence type="ECO:0000256" key="2">
    <source>
        <dbReference type="ARBA" id="ARBA00022801"/>
    </source>
</evidence>
<comment type="similarity">
    <text evidence="1 4">Belongs to the glycosyl hydrolase 43 family.</text>
</comment>
<evidence type="ECO:0000313" key="7">
    <source>
        <dbReference type="EMBL" id="WBO21551.1"/>
    </source>
</evidence>
<dbReference type="Pfam" id="PF04616">
    <property type="entry name" value="Glyco_hydro_43"/>
    <property type="match status" value="1"/>
</dbReference>
<evidence type="ECO:0000256" key="3">
    <source>
        <dbReference type="ARBA" id="ARBA00023295"/>
    </source>
</evidence>
<dbReference type="PROSITE" id="PS51318">
    <property type="entry name" value="TAT"/>
    <property type="match status" value="1"/>
</dbReference>
<dbReference type="InterPro" id="IPR041542">
    <property type="entry name" value="GH43_C2"/>
</dbReference>
<dbReference type="Gene3D" id="2.60.120.200">
    <property type="match status" value="1"/>
</dbReference>
<dbReference type="InterPro" id="IPR006311">
    <property type="entry name" value="TAT_signal"/>
</dbReference>
<feature type="signal peptide" evidence="5">
    <location>
        <begin position="1"/>
        <end position="22"/>
    </location>
</feature>